<dbReference type="EMBL" id="PJQM01005242">
    <property type="protein sequence ID" value="RCH82085.1"/>
    <property type="molecule type" value="Genomic_DNA"/>
</dbReference>
<sequence length="111" mass="12078">SPTSIDGTADTISSIPVVNTTTDAATTAATESPEEIHGSLKARPVVIRSRSISHSEFSRPISRYNANKNGGYHHERSRFYNSNDSRYPYNNRLSLSSTSSTSSSQIASHTM</sequence>
<dbReference type="AlphaFoldDB" id="A0A367IWJ5"/>
<proteinExistence type="predicted"/>
<evidence type="ECO:0000313" key="3">
    <source>
        <dbReference type="Proteomes" id="UP000253551"/>
    </source>
</evidence>
<reference evidence="2 3" key="1">
    <citation type="journal article" date="2018" name="G3 (Bethesda)">
        <title>Phylogenetic and Phylogenomic Definition of Rhizopus Species.</title>
        <authorList>
            <person name="Gryganskyi A.P."/>
            <person name="Golan J."/>
            <person name="Dolatabadi S."/>
            <person name="Mondo S."/>
            <person name="Robb S."/>
            <person name="Idnurm A."/>
            <person name="Muszewska A."/>
            <person name="Steczkiewicz K."/>
            <person name="Masonjones S."/>
            <person name="Liao H.L."/>
            <person name="Gajdeczka M.T."/>
            <person name="Anike F."/>
            <person name="Vuek A."/>
            <person name="Anishchenko I.M."/>
            <person name="Voigt K."/>
            <person name="de Hoog G.S."/>
            <person name="Smith M.E."/>
            <person name="Heitman J."/>
            <person name="Vilgalys R."/>
            <person name="Stajich J.E."/>
        </authorList>
    </citation>
    <scope>NUCLEOTIDE SEQUENCE [LARGE SCALE GENOMIC DNA]</scope>
    <source>
        <strain evidence="2 3">LSU 92-RS-03</strain>
    </source>
</reference>
<accession>A0A367IWJ5</accession>
<keyword evidence="3" id="KW-1185">Reference proteome</keyword>
<dbReference type="OrthoDB" id="2286979at2759"/>
<organism evidence="2 3">
    <name type="scientific">Rhizopus stolonifer</name>
    <name type="common">Rhizopus nigricans</name>
    <dbReference type="NCBI Taxonomy" id="4846"/>
    <lineage>
        <taxon>Eukaryota</taxon>
        <taxon>Fungi</taxon>
        <taxon>Fungi incertae sedis</taxon>
        <taxon>Mucoromycota</taxon>
        <taxon>Mucoromycotina</taxon>
        <taxon>Mucoromycetes</taxon>
        <taxon>Mucorales</taxon>
        <taxon>Mucorineae</taxon>
        <taxon>Rhizopodaceae</taxon>
        <taxon>Rhizopus</taxon>
    </lineage>
</organism>
<dbReference type="Proteomes" id="UP000253551">
    <property type="component" value="Unassembled WGS sequence"/>
</dbReference>
<evidence type="ECO:0000313" key="2">
    <source>
        <dbReference type="EMBL" id="RCH82085.1"/>
    </source>
</evidence>
<comment type="caution">
    <text evidence="2">The sequence shown here is derived from an EMBL/GenBank/DDBJ whole genome shotgun (WGS) entry which is preliminary data.</text>
</comment>
<evidence type="ECO:0000256" key="1">
    <source>
        <dbReference type="SAM" id="MobiDB-lite"/>
    </source>
</evidence>
<feature type="compositionally biased region" description="Low complexity" evidence="1">
    <location>
        <begin position="93"/>
        <end position="104"/>
    </location>
</feature>
<feature type="region of interest" description="Disordered" evidence="1">
    <location>
        <begin position="51"/>
        <end position="111"/>
    </location>
</feature>
<gene>
    <name evidence="2" type="ORF">CU098_002826</name>
</gene>
<name>A0A367IWJ5_RHIST</name>
<protein>
    <submittedName>
        <fullName evidence="2">Uncharacterized protein</fullName>
    </submittedName>
</protein>
<feature type="non-terminal residue" evidence="2">
    <location>
        <position position="1"/>
    </location>
</feature>